<dbReference type="HOGENOM" id="CLU_028367_0_1_9"/>
<evidence type="ECO:0000256" key="2">
    <source>
        <dbReference type="ARBA" id="ARBA00006962"/>
    </source>
</evidence>
<feature type="domain" description="Glycosyl transferase family 28 C-terminal" evidence="5">
    <location>
        <begin position="261"/>
        <end position="330"/>
    </location>
</feature>
<comment type="similarity">
    <text evidence="2">Belongs to the glycosyltransferase 28 family.</text>
</comment>
<protein>
    <recommendedName>
        <fullName evidence="9">Monogalactosyldiacylglycerol synthase</fullName>
    </recommendedName>
</protein>
<dbReference type="RefSeq" id="WP_003355497.1">
    <property type="nucleotide sequence ID" value="NZ_JH414764.1"/>
</dbReference>
<dbReference type="Gene3D" id="3.40.50.2000">
    <property type="entry name" value="Glycogen Phosphorylase B"/>
    <property type="match status" value="1"/>
</dbReference>
<dbReference type="InterPro" id="IPR007235">
    <property type="entry name" value="Glyco_trans_28_C"/>
</dbReference>
<dbReference type="GO" id="GO:0009247">
    <property type="term" value="P:glycolipid biosynthetic process"/>
    <property type="evidence" value="ECO:0007669"/>
    <property type="project" value="InterPro"/>
</dbReference>
<evidence type="ECO:0000256" key="3">
    <source>
        <dbReference type="ARBA" id="ARBA00022676"/>
    </source>
</evidence>
<dbReference type="Pfam" id="PF06925">
    <property type="entry name" value="MGDG_synth"/>
    <property type="match status" value="1"/>
</dbReference>
<dbReference type="AlphaFoldDB" id="G9QQ37"/>
<reference evidence="7 8" key="1">
    <citation type="submission" date="2011-09" db="EMBL/GenBank/DDBJ databases">
        <title>The Genome Sequence of Bacillus smithii 7_3_47FAA.</title>
        <authorList>
            <consortium name="The Broad Institute Genome Sequencing Platform"/>
            <person name="Earl A."/>
            <person name="Ward D."/>
            <person name="Feldgarden M."/>
            <person name="Gevers D."/>
            <person name="Daigneault M."/>
            <person name="Strauss J."/>
            <person name="Allen-Vercoe E."/>
            <person name="Young S.K."/>
            <person name="Zeng Q."/>
            <person name="Gargeya S."/>
            <person name="Fitzgerald M."/>
            <person name="Haas B."/>
            <person name="Abouelleil A."/>
            <person name="Alvarado L."/>
            <person name="Arachchi H.M."/>
            <person name="Berlin A."/>
            <person name="Brown A."/>
            <person name="Chapman S.B."/>
            <person name="Chen Z."/>
            <person name="Dunbar C."/>
            <person name="Freedman E."/>
            <person name="Gearin G."/>
            <person name="Goldberg J."/>
            <person name="Griggs A."/>
            <person name="Gujja S."/>
            <person name="Heiman D."/>
            <person name="Howarth C."/>
            <person name="Larson L."/>
            <person name="Lui A."/>
            <person name="MacDonald P.J.P."/>
            <person name="Montmayeur A."/>
            <person name="Murphy C."/>
            <person name="Neiman D."/>
            <person name="Pearson M."/>
            <person name="Priest M."/>
            <person name="Roberts A."/>
            <person name="Saif S."/>
            <person name="Shea T."/>
            <person name="Shenoy N."/>
            <person name="Sisk P."/>
            <person name="Stolte C."/>
            <person name="Sykes S."/>
            <person name="Wortman J."/>
            <person name="Nusbaum C."/>
            <person name="Birren B."/>
        </authorList>
    </citation>
    <scope>NUCLEOTIDE SEQUENCE [LARGE SCALE GENOMIC DNA]</scope>
    <source>
        <strain evidence="7 8">7_3_47FAA</strain>
    </source>
</reference>
<name>G9QQ37_9BACI</name>
<keyword evidence="4" id="KW-0808">Transferase</keyword>
<gene>
    <name evidence="7" type="ORF">HMPREF1015_00404</name>
</gene>
<organism evidence="7 8">
    <name type="scientific">Bacillus smithii 7_3_47FAA</name>
    <dbReference type="NCBI Taxonomy" id="665952"/>
    <lineage>
        <taxon>Bacteria</taxon>
        <taxon>Bacillati</taxon>
        <taxon>Bacillota</taxon>
        <taxon>Bacilli</taxon>
        <taxon>Bacillales</taxon>
        <taxon>Bacillaceae</taxon>
        <taxon>Bacillus</taxon>
    </lineage>
</organism>
<evidence type="ECO:0000313" key="7">
    <source>
        <dbReference type="EMBL" id="EHL73351.1"/>
    </source>
</evidence>
<sequence length="415" mass="46804">MFSFFCLIKMEENFSILPIIYWYDYIIQCEERLGKMGVKVLIISSDHTGHGHKSITESLCEKIGRDHDINIHVVDGFSLGGQTLLSIGKLYGPITRKAENLWKMVYNISADNPTLINYFIEGLIKNNFLHLLDEVKPDLILSVHPNFNGSILNILEKQNIKIPFITLIADLVNISPLWADIRADYIISPTVEAADKCMEYGIPAENIKILGFPVRSRFFRNNTNRKVRYQKGAPLKCLIMSGGEGVGNMKKIAEILLDHFDCTVKIVAGRNAKLKAKLEQSLFPQYGDKVEIYGFTKNIHELMFASDIVFTRGSPNVMFEAIASNTPMIITGALPGQEEDNPYFAEKSNLGVVCNKTDDIKQTMTELLKNNGEKLNHIIDSQRKFINPHAAEDILQFVLEVKDQQMEVAAGLSFK</sequence>
<comment type="caution">
    <text evidence="7">The sequence shown here is derived from an EMBL/GenBank/DDBJ whole genome shotgun (WGS) entry which is preliminary data.</text>
</comment>
<evidence type="ECO:0000313" key="8">
    <source>
        <dbReference type="Proteomes" id="UP000011747"/>
    </source>
</evidence>
<dbReference type="PANTHER" id="PTHR43025">
    <property type="entry name" value="MONOGALACTOSYLDIACYLGLYCEROL SYNTHASE"/>
    <property type="match status" value="1"/>
</dbReference>
<feature type="domain" description="Diacylglycerol glucosyltransferase N-terminal" evidence="6">
    <location>
        <begin position="52"/>
        <end position="214"/>
    </location>
</feature>
<dbReference type="EMBL" id="ACWF01000158">
    <property type="protein sequence ID" value="EHL73351.1"/>
    <property type="molecule type" value="Genomic_DNA"/>
</dbReference>
<accession>G9QQ37</accession>
<dbReference type="GeneID" id="87582401"/>
<dbReference type="SUPFAM" id="SSF53756">
    <property type="entry name" value="UDP-Glycosyltransferase/glycogen phosphorylase"/>
    <property type="match status" value="1"/>
</dbReference>
<dbReference type="Pfam" id="PF04101">
    <property type="entry name" value="Glyco_tran_28_C"/>
    <property type="match status" value="1"/>
</dbReference>
<dbReference type="Proteomes" id="UP000011747">
    <property type="component" value="Unassembled WGS sequence"/>
</dbReference>
<dbReference type="PATRIC" id="fig|665952.3.peg.3317"/>
<comment type="subcellular location">
    <subcellularLocation>
        <location evidence="1">Membrane</location>
    </subcellularLocation>
</comment>
<keyword evidence="3" id="KW-0328">Glycosyltransferase</keyword>
<keyword evidence="8" id="KW-1185">Reference proteome</keyword>
<evidence type="ECO:0000256" key="4">
    <source>
        <dbReference type="ARBA" id="ARBA00022679"/>
    </source>
</evidence>
<evidence type="ECO:0008006" key="9">
    <source>
        <dbReference type="Google" id="ProtNLM"/>
    </source>
</evidence>
<evidence type="ECO:0000259" key="6">
    <source>
        <dbReference type="Pfam" id="PF06925"/>
    </source>
</evidence>
<evidence type="ECO:0000256" key="1">
    <source>
        <dbReference type="ARBA" id="ARBA00004370"/>
    </source>
</evidence>
<dbReference type="GO" id="GO:0016758">
    <property type="term" value="F:hexosyltransferase activity"/>
    <property type="evidence" value="ECO:0007669"/>
    <property type="project" value="InterPro"/>
</dbReference>
<dbReference type="InterPro" id="IPR009695">
    <property type="entry name" value="Diacylglyc_glucosyltr_N"/>
</dbReference>
<dbReference type="InterPro" id="IPR050519">
    <property type="entry name" value="Glycosyltransf_28_UgtP"/>
</dbReference>
<proteinExistence type="inferred from homology"/>
<dbReference type="GO" id="GO:0016020">
    <property type="term" value="C:membrane"/>
    <property type="evidence" value="ECO:0007669"/>
    <property type="project" value="GOC"/>
</dbReference>
<dbReference type="PANTHER" id="PTHR43025:SF3">
    <property type="entry name" value="MONOGALACTOSYLDIACYLGLYCEROL SYNTHASE 1, CHLOROPLASTIC"/>
    <property type="match status" value="1"/>
</dbReference>
<evidence type="ECO:0000259" key="5">
    <source>
        <dbReference type="Pfam" id="PF04101"/>
    </source>
</evidence>